<feature type="non-terminal residue" evidence="1">
    <location>
        <position position="1"/>
    </location>
</feature>
<evidence type="ECO:0000313" key="2">
    <source>
        <dbReference type="Proteomes" id="UP000575898"/>
    </source>
</evidence>
<protein>
    <submittedName>
        <fullName evidence="1">Uncharacterized protein</fullName>
    </submittedName>
</protein>
<evidence type="ECO:0000313" key="1">
    <source>
        <dbReference type="EMBL" id="MBB5019535.1"/>
    </source>
</evidence>
<sequence>CNRQAMRIDCQVDFARVTGAAFTDGFGLIAGCASAVLMGVRIGAIKEYPLKIGINQLGFEDFSALSQLPTKR</sequence>
<gene>
    <name evidence="1" type="ORF">HNQ59_002837</name>
</gene>
<reference evidence="1 2" key="1">
    <citation type="submission" date="2020-08" db="EMBL/GenBank/DDBJ databases">
        <title>Genomic Encyclopedia of Type Strains, Phase IV (KMG-IV): sequencing the most valuable type-strain genomes for metagenomic binning, comparative biology and taxonomic classification.</title>
        <authorList>
            <person name="Goeker M."/>
        </authorList>
    </citation>
    <scope>NUCLEOTIDE SEQUENCE [LARGE SCALE GENOMIC DNA]</scope>
    <source>
        <strain evidence="1 2">DSM 27165</strain>
    </source>
</reference>
<dbReference type="EMBL" id="JACHHY010000017">
    <property type="protein sequence ID" value="MBB5019535.1"/>
    <property type="molecule type" value="Genomic_DNA"/>
</dbReference>
<dbReference type="AlphaFoldDB" id="A0A840MQ09"/>
<accession>A0A840MQ09</accession>
<name>A0A840MQ09_9PROT</name>
<dbReference type="Proteomes" id="UP000575898">
    <property type="component" value="Unassembled WGS sequence"/>
</dbReference>
<comment type="caution">
    <text evidence="1">The sequence shown here is derived from an EMBL/GenBank/DDBJ whole genome shotgun (WGS) entry which is preliminary data.</text>
</comment>
<organism evidence="1 2">
    <name type="scientific">Chitinivorax tropicus</name>
    <dbReference type="NCBI Taxonomy" id="714531"/>
    <lineage>
        <taxon>Bacteria</taxon>
        <taxon>Pseudomonadati</taxon>
        <taxon>Pseudomonadota</taxon>
        <taxon>Betaproteobacteria</taxon>
        <taxon>Chitinivorax</taxon>
    </lineage>
</organism>
<proteinExistence type="predicted"/>
<keyword evidence="2" id="KW-1185">Reference proteome</keyword>